<reference evidence="2 3" key="1">
    <citation type="journal article" date="2018" name="BMC Genomics">
        <title>Comparative genome analyses reveal sequence features reflecting distinct modes of host-adaptation between dicot and monocot powdery mildew.</title>
        <authorList>
            <person name="Wu Y."/>
            <person name="Ma X."/>
            <person name="Pan Z."/>
            <person name="Kale S.D."/>
            <person name="Song Y."/>
            <person name="King H."/>
            <person name="Zhang Q."/>
            <person name="Presley C."/>
            <person name="Deng X."/>
            <person name="Wei C.I."/>
            <person name="Xiao S."/>
        </authorList>
    </citation>
    <scope>NUCLEOTIDE SEQUENCE [LARGE SCALE GENOMIC DNA]</scope>
    <source>
        <strain evidence="2">UMSG1</strain>
    </source>
</reference>
<feature type="non-terminal residue" evidence="2">
    <location>
        <position position="86"/>
    </location>
</feature>
<sequence length="86" mass="9574">MIHAIQNDGLYIVNHISSHLKGLPLNTRICKQIACPAINSQDDQAPKLAEASILVKSNVNHADLSDKDLDYSDDDLAETKEERARY</sequence>
<evidence type="ECO:0000256" key="1">
    <source>
        <dbReference type="SAM" id="MobiDB-lite"/>
    </source>
</evidence>
<proteinExistence type="predicted"/>
<feature type="region of interest" description="Disordered" evidence="1">
    <location>
        <begin position="64"/>
        <end position="86"/>
    </location>
</feature>
<gene>
    <name evidence="2" type="ORF">GcM1_098003</name>
</gene>
<comment type="caution">
    <text evidence="2">The sequence shown here is derived from an EMBL/GenBank/DDBJ whole genome shotgun (WGS) entry which is preliminary data.</text>
</comment>
<organism evidence="2 3">
    <name type="scientific">Golovinomyces cichoracearum</name>
    <dbReference type="NCBI Taxonomy" id="62708"/>
    <lineage>
        <taxon>Eukaryota</taxon>
        <taxon>Fungi</taxon>
        <taxon>Dikarya</taxon>
        <taxon>Ascomycota</taxon>
        <taxon>Pezizomycotina</taxon>
        <taxon>Leotiomycetes</taxon>
        <taxon>Erysiphales</taxon>
        <taxon>Erysiphaceae</taxon>
        <taxon>Golovinomyces</taxon>
    </lineage>
</organism>
<dbReference type="Proteomes" id="UP000285326">
    <property type="component" value="Unassembled WGS sequence"/>
</dbReference>
<name>A0A420JC16_9PEZI</name>
<evidence type="ECO:0000313" key="3">
    <source>
        <dbReference type="Proteomes" id="UP000285326"/>
    </source>
</evidence>
<evidence type="ECO:0000313" key="2">
    <source>
        <dbReference type="EMBL" id="RKF84375.1"/>
    </source>
</evidence>
<protein>
    <submittedName>
        <fullName evidence="2">Uncharacterized protein</fullName>
    </submittedName>
</protein>
<dbReference type="AlphaFoldDB" id="A0A420JC16"/>
<feature type="compositionally biased region" description="Basic and acidic residues" evidence="1">
    <location>
        <begin position="77"/>
        <end position="86"/>
    </location>
</feature>
<dbReference type="EMBL" id="MCBS01009852">
    <property type="protein sequence ID" value="RKF84375.1"/>
    <property type="molecule type" value="Genomic_DNA"/>
</dbReference>
<accession>A0A420JC16</accession>